<keyword evidence="2" id="KW-1133">Transmembrane helix</keyword>
<evidence type="ECO:0000313" key="4">
    <source>
        <dbReference type="Proteomes" id="UP000663836"/>
    </source>
</evidence>
<keyword evidence="2" id="KW-0812">Transmembrane</keyword>
<feature type="compositionally biased region" description="Low complexity" evidence="1">
    <location>
        <begin position="326"/>
        <end position="338"/>
    </location>
</feature>
<dbReference type="PANTHER" id="PTHR16295:SF10">
    <property type="entry name" value="EXPRESSED PROTEIN"/>
    <property type="match status" value="1"/>
</dbReference>
<dbReference type="AlphaFoldDB" id="A0A818LQK8"/>
<feature type="compositionally biased region" description="Polar residues" evidence="1">
    <location>
        <begin position="441"/>
        <end position="452"/>
    </location>
</feature>
<dbReference type="Proteomes" id="UP000663836">
    <property type="component" value="Unassembled WGS sequence"/>
</dbReference>
<dbReference type="Gene3D" id="3.30.40.10">
    <property type="entry name" value="Zinc/RING finger domain, C3HC4 (zinc finger)"/>
    <property type="match status" value="1"/>
</dbReference>
<gene>
    <name evidence="3" type="ORF">JBS370_LOCUS2842</name>
</gene>
<accession>A0A818LQK8</accession>
<dbReference type="PANTHER" id="PTHR16295">
    <property type="entry name" value="TRAF-TYPE ZINC FINGER PROTEIN-RELATED"/>
    <property type="match status" value="1"/>
</dbReference>
<dbReference type="InterPro" id="IPR013083">
    <property type="entry name" value="Znf_RING/FYVE/PHD"/>
</dbReference>
<feature type="compositionally biased region" description="Polar residues" evidence="1">
    <location>
        <begin position="119"/>
        <end position="131"/>
    </location>
</feature>
<feature type="region of interest" description="Disordered" evidence="1">
    <location>
        <begin position="305"/>
        <end position="338"/>
    </location>
</feature>
<feature type="region of interest" description="Disordered" evidence="1">
    <location>
        <begin position="472"/>
        <end position="497"/>
    </location>
</feature>
<keyword evidence="2" id="KW-0472">Membrane</keyword>
<dbReference type="InterPro" id="IPR051986">
    <property type="entry name" value="Innate_Immune_Apopt_Reg"/>
</dbReference>
<feature type="region of interest" description="Disordered" evidence="1">
    <location>
        <begin position="119"/>
        <end position="162"/>
    </location>
</feature>
<sequence>MAGPEIVRRNSYDRLRALNNDQSGSTYMCDCGQEYMSEEALKRHHQTNCRNRSIQCSFCQEMFSSTVIRDHLLACGNKTDQCPRCRQFIRRSHFTYHYENNCASIDEIETPPTRPKTRLAQQYAPTNSNKPISRVDIPSNDYPENYSDQNSPRGNRRSPLITSNQINVPMTIECEYCHNRCVRSDYKAHRDMCLENPANMNRKQPPVIPSRSNQNQSASHGIVHIPCEICQQLIDLPNWSSHTQSCREREKQRLERRAETMSQQPVTEQLPCEYCQQLVLAKQLHLHEKNCVKNPANTESARLLAQQRPSPPVFLPTRRQNNRNHPISSNIRSPNNNRFAQYQRIDIDRTHIANRSVDNDRSINNNNKNKNYIRNTGSDENLLQSKNSSHRGLNNDNQSMRSNEYHSHENISQPSREGLSNGISQRAKSSDSLRNMHDDQNPNNNVVNYRPSSHNDRRYQHQIQHGTNKLKVINNHPDRPTVKPKKQSGGPLNEPIPAHPDAIYRPQNRPMPKNIRLQTANIIVPHVTDNNAVVIAPLTASQNGFSPWLIIGPLLGLLAILALAALVYFMKKKYDSEKRETDDNLDSTEKSTVKNVTLRNMTPNIVLSEQKQTAIISSTTKDVSKPKLDVNLNKKENPMNNKSQTNDFKKTLDEKLDLTHIDRTDHITPSKVEQGNKQFISSLSSVKNIDLNTPVSPELHGIGKSPLISMFPSGTKRRKKQKLETQNDQTKFGNINKDKQQLTLNIDSKYDSLSESSETNSSSSVASAQLTKEKNSKFTLPNEKSNKNILQSSDQYSMINKTDLDKLNNRLQSNIELTTSLTKSNLTTHGKTISLMPNVPQCKGSASSDDDDGDDHVLYTINTNNSTNKIKTSRYKKT</sequence>
<reference evidence="3" key="1">
    <citation type="submission" date="2021-02" db="EMBL/GenBank/DDBJ databases">
        <authorList>
            <person name="Nowell W R."/>
        </authorList>
    </citation>
    <scope>NUCLEOTIDE SEQUENCE</scope>
</reference>
<feature type="region of interest" description="Disordered" evidence="1">
    <location>
        <begin position="696"/>
        <end position="738"/>
    </location>
</feature>
<protein>
    <submittedName>
        <fullName evidence="3">Uncharacterized protein</fullName>
    </submittedName>
</protein>
<feature type="transmembrane region" description="Helical" evidence="2">
    <location>
        <begin position="548"/>
        <end position="569"/>
    </location>
</feature>
<name>A0A818LQK8_9BILA</name>
<evidence type="ECO:0000256" key="1">
    <source>
        <dbReference type="SAM" id="MobiDB-lite"/>
    </source>
</evidence>
<dbReference type="GO" id="GO:0005739">
    <property type="term" value="C:mitochondrion"/>
    <property type="evidence" value="ECO:0007669"/>
    <property type="project" value="TreeGrafter"/>
</dbReference>
<evidence type="ECO:0000256" key="2">
    <source>
        <dbReference type="SAM" id="Phobius"/>
    </source>
</evidence>
<proteinExistence type="predicted"/>
<feature type="region of interest" description="Disordered" evidence="1">
    <location>
        <begin position="753"/>
        <end position="785"/>
    </location>
</feature>
<feature type="compositionally biased region" description="Basic and acidic residues" evidence="1">
    <location>
        <begin position="428"/>
        <end position="440"/>
    </location>
</feature>
<feature type="compositionally biased region" description="Low complexity" evidence="1">
    <location>
        <begin position="362"/>
        <end position="375"/>
    </location>
</feature>
<organism evidence="3 4">
    <name type="scientific">Rotaria sordida</name>
    <dbReference type="NCBI Taxonomy" id="392033"/>
    <lineage>
        <taxon>Eukaryota</taxon>
        <taxon>Metazoa</taxon>
        <taxon>Spiralia</taxon>
        <taxon>Gnathifera</taxon>
        <taxon>Rotifera</taxon>
        <taxon>Eurotatoria</taxon>
        <taxon>Bdelloidea</taxon>
        <taxon>Philodinida</taxon>
        <taxon>Philodinidae</taxon>
        <taxon>Rotaria</taxon>
    </lineage>
</organism>
<feature type="region of interest" description="Disordered" evidence="1">
    <location>
        <begin position="350"/>
        <end position="459"/>
    </location>
</feature>
<feature type="compositionally biased region" description="Low complexity" evidence="1">
    <location>
        <begin position="753"/>
        <end position="770"/>
    </location>
</feature>
<evidence type="ECO:0000313" key="3">
    <source>
        <dbReference type="EMBL" id="CAF3581700.1"/>
    </source>
</evidence>
<feature type="compositionally biased region" description="Polar residues" evidence="1">
    <location>
        <begin position="724"/>
        <end position="733"/>
    </location>
</feature>
<comment type="caution">
    <text evidence="3">The sequence shown here is derived from an EMBL/GenBank/DDBJ whole genome shotgun (WGS) entry which is preliminary data.</text>
</comment>
<feature type="compositionally biased region" description="Basic and acidic residues" evidence="1">
    <location>
        <begin position="350"/>
        <end position="361"/>
    </location>
</feature>
<feature type="compositionally biased region" description="Polar residues" evidence="1">
    <location>
        <begin position="376"/>
        <end position="402"/>
    </location>
</feature>
<dbReference type="EMBL" id="CAJOBD010000116">
    <property type="protein sequence ID" value="CAF3581700.1"/>
    <property type="molecule type" value="Genomic_DNA"/>
</dbReference>